<gene>
    <name evidence="9" type="ORF">SAMN04489716_8245</name>
</gene>
<evidence type="ECO:0000256" key="2">
    <source>
        <dbReference type="ARBA" id="ARBA00022525"/>
    </source>
</evidence>
<dbReference type="STRING" id="113562.SAMN04489716_8245"/>
<feature type="compositionally biased region" description="Low complexity" evidence="5">
    <location>
        <begin position="101"/>
        <end position="111"/>
    </location>
</feature>
<dbReference type="Proteomes" id="UP000198688">
    <property type="component" value="Chromosome I"/>
</dbReference>
<feature type="compositionally biased region" description="Polar residues" evidence="5">
    <location>
        <begin position="186"/>
        <end position="204"/>
    </location>
</feature>
<feature type="compositionally biased region" description="Pro residues" evidence="5">
    <location>
        <begin position="163"/>
        <end position="173"/>
    </location>
</feature>
<evidence type="ECO:0000313" key="9">
    <source>
        <dbReference type="EMBL" id="SDT78131.1"/>
    </source>
</evidence>
<evidence type="ECO:0000313" key="10">
    <source>
        <dbReference type="Proteomes" id="UP000198688"/>
    </source>
</evidence>
<evidence type="ECO:0000256" key="3">
    <source>
        <dbReference type="ARBA" id="ARBA00022729"/>
    </source>
</evidence>
<proteinExistence type="predicted"/>
<dbReference type="PROSITE" id="PS50847">
    <property type="entry name" value="GRAM_POS_ANCHORING"/>
    <property type="match status" value="1"/>
</dbReference>
<accession>A0A1H2D5X3</accession>
<dbReference type="AlphaFoldDB" id="A0A1H2D5X3"/>
<reference evidence="9 10" key="1">
    <citation type="submission" date="2016-10" db="EMBL/GenBank/DDBJ databases">
        <authorList>
            <person name="de Groot N.N."/>
        </authorList>
    </citation>
    <scope>NUCLEOTIDE SEQUENCE [LARGE SCALE GENOMIC DNA]</scope>
    <source>
        <strain evidence="9 10">DSM 43941</strain>
    </source>
</reference>
<dbReference type="RefSeq" id="WP_157751990.1">
    <property type="nucleotide sequence ID" value="NZ_BOMJ01000024.1"/>
</dbReference>
<dbReference type="InterPro" id="IPR019931">
    <property type="entry name" value="LPXTG_anchor"/>
</dbReference>
<evidence type="ECO:0000256" key="5">
    <source>
        <dbReference type="SAM" id="MobiDB-lite"/>
    </source>
</evidence>
<evidence type="ECO:0000256" key="6">
    <source>
        <dbReference type="SAM" id="Phobius"/>
    </source>
</evidence>
<evidence type="ECO:0000256" key="1">
    <source>
        <dbReference type="ARBA" id="ARBA00022512"/>
    </source>
</evidence>
<keyword evidence="10" id="KW-1185">Reference proteome</keyword>
<feature type="domain" description="Gram-positive cocci surface proteins LPxTG" evidence="8">
    <location>
        <begin position="217"/>
        <end position="251"/>
    </location>
</feature>
<keyword evidence="6" id="KW-0472">Membrane</keyword>
<feature type="region of interest" description="Disordered" evidence="5">
    <location>
        <begin position="94"/>
        <end position="211"/>
    </location>
</feature>
<sequence length="251" mass="23645">MSFSRRLAAGITTVGASVLIVLAPSGASAATAADVTAATAADATTVTAADATAVTAADVAVVAAEAAPVAPVAPAAAAVDLAVTTGHMIITPVTPAPTTPAPTTSAAADAPQRGSAGYGTNVQEAPGGEVSPATGTAPPTTPAATASATGAPVVTPTRGGPGYTPPSSPPPASPSVTPGTPGGIAGSQTPTGVKSASAKVTTPSSPNPVGLKDASELPLTGASVDSTLTLGGLLVAGGVLTVWFTRRRRTS</sequence>
<dbReference type="Pfam" id="PF00746">
    <property type="entry name" value="Gram_pos_anchor"/>
    <property type="match status" value="1"/>
</dbReference>
<keyword evidence="3 7" id="KW-0732">Signal</keyword>
<keyword evidence="6" id="KW-0812">Transmembrane</keyword>
<feature type="compositionally biased region" description="Low complexity" evidence="5">
    <location>
        <begin position="131"/>
        <end position="158"/>
    </location>
</feature>
<dbReference type="NCBIfam" id="TIGR01167">
    <property type="entry name" value="LPXTG_anchor"/>
    <property type="match status" value="1"/>
</dbReference>
<protein>
    <submittedName>
        <fullName evidence="9">LPXTG-motif cell wall anchor domain-containing protein</fullName>
    </submittedName>
</protein>
<keyword evidence="1" id="KW-0134">Cell wall</keyword>
<evidence type="ECO:0000259" key="8">
    <source>
        <dbReference type="PROSITE" id="PS50847"/>
    </source>
</evidence>
<feature type="chain" id="PRO_5009271828" evidence="7">
    <location>
        <begin position="30"/>
        <end position="251"/>
    </location>
</feature>
<keyword evidence="2" id="KW-0964">Secreted</keyword>
<evidence type="ECO:0000256" key="4">
    <source>
        <dbReference type="ARBA" id="ARBA00023088"/>
    </source>
</evidence>
<feature type="transmembrane region" description="Helical" evidence="6">
    <location>
        <begin position="227"/>
        <end position="245"/>
    </location>
</feature>
<evidence type="ECO:0000256" key="7">
    <source>
        <dbReference type="SAM" id="SignalP"/>
    </source>
</evidence>
<feature type="signal peptide" evidence="7">
    <location>
        <begin position="1"/>
        <end position="29"/>
    </location>
</feature>
<keyword evidence="6" id="KW-1133">Transmembrane helix</keyword>
<name>A0A1H2D5X3_9ACTN</name>
<dbReference type="EMBL" id="LT629758">
    <property type="protein sequence ID" value="SDT78131.1"/>
    <property type="molecule type" value="Genomic_DNA"/>
</dbReference>
<organism evidence="9 10">
    <name type="scientific">Actinoplanes derwentensis</name>
    <dbReference type="NCBI Taxonomy" id="113562"/>
    <lineage>
        <taxon>Bacteria</taxon>
        <taxon>Bacillati</taxon>
        <taxon>Actinomycetota</taxon>
        <taxon>Actinomycetes</taxon>
        <taxon>Micromonosporales</taxon>
        <taxon>Micromonosporaceae</taxon>
        <taxon>Actinoplanes</taxon>
    </lineage>
</organism>
<keyword evidence="4" id="KW-0572">Peptidoglycan-anchor</keyword>